<dbReference type="GO" id="GO:0008080">
    <property type="term" value="F:N-acetyltransferase activity"/>
    <property type="evidence" value="ECO:0007669"/>
    <property type="project" value="InterPro"/>
</dbReference>
<sequence length="185" mass="21481">MLRKFKSWFGRAEPLDVLQFTEQPVTIKDVTYRMKKAVEANIPAMLAVERRIYAGRQPWDARAFHSELRRYDKALYLNIFHQSDLVAYIGTWFTPNEAHVTNLAVDPDWQRRGLGRFLLTTMIERAKTAEMPKMTLEVRVDNAPAIALYHALGFRDGAIKPNYYIADQMDARNMILTIESEKEAE</sequence>
<dbReference type="AlphaFoldDB" id="A0A5P8M451"/>
<dbReference type="KEGG" id="lhb:D1010_06100"/>
<name>A0A5P8M451_9LACO</name>
<dbReference type="InterPro" id="IPR006464">
    <property type="entry name" value="AcTrfase_RimI/Ard1"/>
</dbReference>
<dbReference type="PANTHER" id="PTHR47542:SF2">
    <property type="entry name" value="ACYL-COA N-ACYLTRANSFERASES (NAT) SUPERFAMILY PROTEIN"/>
    <property type="match status" value="1"/>
</dbReference>
<dbReference type="Proteomes" id="UP000326779">
    <property type="component" value="Chromosome"/>
</dbReference>
<accession>A0A5P8M451</accession>
<evidence type="ECO:0000259" key="1">
    <source>
        <dbReference type="PROSITE" id="PS51186"/>
    </source>
</evidence>
<dbReference type="EMBL" id="CP045143">
    <property type="protein sequence ID" value="QFR23045.1"/>
    <property type="molecule type" value="Genomic_DNA"/>
</dbReference>
<dbReference type="PROSITE" id="PS51186">
    <property type="entry name" value="GNAT"/>
    <property type="match status" value="1"/>
</dbReference>
<gene>
    <name evidence="2" type="primary">rimI</name>
    <name evidence="2" type="ORF">D1010_06100</name>
</gene>
<dbReference type="InterPro" id="IPR000182">
    <property type="entry name" value="GNAT_dom"/>
</dbReference>
<dbReference type="SUPFAM" id="SSF55729">
    <property type="entry name" value="Acyl-CoA N-acyltransferases (Nat)"/>
    <property type="match status" value="1"/>
</dbReference>
<dbReference type="CDD" id="cd04301">
    <property type="entry name" value="NAT_SF"/>
    <property type="match status" value="1"/>
</dbReference>
<dbReference type="Gene3D" id="3.40.630.30">
    <property type="match status" value="1"/>
</dbReference>
<evidence type="ECO:0000313" key="3">
    <source>
        <dbReference type="Proteomes" id="UP000326779"/>
    </source>
</evidence>
<feature type="domain" description="N-acetyltransferase" evidence="1">
    <location>
        <begin position="32"/>
        <end position="179"/>
    </location>
</feature>
<evidence type="ECO:0000313" key="2">
    <source>
        <dbReference type="EMBL" id="QFR23045.1"/>
    </source>
</evidence>
<dbReference type="RefSeq" id="WP_152260490.1">
    <property type="nucleotide sequence ID" value="NZ_CP045143.1"/>
</dbReference>
<proteinExistence type="predicted"/>
<dbReference type="PANTHER" id="PTHR47542">
    <property type="entry name" value="ACYL-COA N-ACYLTRANSFERASES (NAT) SUPERFAMILY PROTEIN"/>
    <property type="match status" value="1"/>
</dbReference>
<reference evidence="2 3" key="1">
    <citation type="submission" date="2019-10" db="EMBL/GenBank/DDBJ databases">
        <title>The completed genome of Lactobacillus harbinensis M1.</title>
        <authorList>
            <person name="Zheng Y."/>
        </authorList>
    </citation>
    <scope>NUCLEOTIDE SEQUENCE [LARGE SCALE GENOMIC DNA]</scope>
    <source>
        <strain evidence="2 3">M1</strain>
    </source>
</reference>
<dbReference type="InterPro" id="IPR016181">
    <property type="entry name" value="Acyl_CoA_acyltransferase"/>
</dbReference>
<protein>
    <submittedName>
        <fullName evidence="2">Ribosomal-protein-alanine N-acetyltransferase</fullName>
    </submittedName>
</protein>
<organism evidence="2 3">
    <name type="scientific">Schleiferilactobacillus harbinensis</name>
    <dbReference type="NCBI Taxonomy" id="304207"/>
    <lineage>
        <taxon>Bacteria</taxon>
        <taxon>Bacillati</taxon>
        <taxon>Bacillota</taxon>
        <taxon>Bacilli</taxon>
        <taxon>Lactobacillales</taxon>
        <taxon>Lactobacillaceae</taxon>
        <taxon>Schleiferilactobacillus</taxon>
    </lineage>
</organism>
<keyword evidence="2" id="KW-0808">Transferase</keyword>
<dbReference type="Pfam" id="PF00583">
    <property type="entry name" value="Acetyltransf_1"/>
    <property type="match status" value="1"/>
</dbReference>
<dbReference type="NCBIfam" id="TIGR01575">
    <property type="entry name" value="rimI"/>
    <property type="match status" value="1"/>
</dbReference>